<dbReference type="EMBL" id="DSZN01000058">
    <property type="protein sequence ID" value="HGQ85349.1"/>
    <property type="molecule type" value="Genomic_DNA"/>
</dbReference>
<organism evidence="1">
    <name type="scientific">Thermodesulfobacterium geofontis</name>
    <dbReference type="NCBI Taxonomy" id="1295609"/>
    <lineage>
        <taxon>Bacteria</taxon>
        <taxon>Pseudomonadati</taxon>
        <taxon>Thermodesulfobacteriota</taxon>
        <taxon>Thermodesulfobacteria</taxon>
        <taxon>Thermodesulfobacteriales</taxon>
        <taxon>Thermodesulfobacteriaceae</taxon>
        <taxon>Thermodesulfobacterium</taxon>
    </lineage>
</organism>
<sequence>MQKLYSKGYAKEVSAGKLSHILSERHTNIYIKEVESISKSKLYEYLLELYEISELEHDKTFVDKEKLKNLDGKSIHRLLGYENMNTTRCRPYEFYGKTYNIIGSPDKFYEDYSIVEELKTYKNSKNKIYQMVRGLFQLVLYSYIYDVTEGRLIILDLNRGIKEMFHFKFPSYSQYKTLNDGLSLYSAYSKV</sequence>
<accession>A0A7C4JQG0</accession>
<reference evidence="1" key="1">
    <citation type="journal article" date="2020" name="mSystems">
        <title>Genome- and Community-Level Interaction Insights into Carbon Utilization and Element Cycling Functions of Hydrothermarchaeota in Hydrothermal Sediment.</title>
        <authorList>
            <person name="Zhou Z."/>
            <person name="Liu Y."/>
            <person name="Xu W."/>
            <person name="Pan J."/>
            <person name="Luo Z.H."/>
            <person name="Li M."/>
        </authorList>
    </citation>
    <scope>NUCLEOTIDE SEQUENCE [LARGE SCALE GENOMIC DNA]</scope>
    <source>
        <strain evidence="1">SpSt-6</strain>
    </source>
</reference>
<evidence type="ECO:0008006" key="2">
    <source>
        <dbReference type="Google" id="ProtNLM"/>
    </source>
</evidence>
<dbReference type="AlphaFoldDB" id="A0A7C4JQG0"/>
<name>A0A7C4JQG0_9BACT</name>
<evidence type="ECO:0000313" key="1">
    <source>
        <dbReference type="EMBL" id="HGQ85349.1"/>
    </source>
</evidence>
<comment type="caution">
    <text evidence="1">The sequence shown here is derived from an EMBL/GenBank/DDBJ whole genome shotgun (WGS) entry which is preliminary data.</text>
</comment>
<dbReference type="Gene3D" id="3.90.320.10">
    <property type="match status" value="1"/>
</dbReference>
<protein>
    <recommendedName>
        <fullName evidence="2">YqaJ viral recombinase domain-containing protein</fullName>
    </recommendedName>
</protein>
<dbReference type="InterPro" id="IPR011604">
    <property type="entry name" value="PDDEXK-like_dom_sf"/>
</dbReference>
<gene>
    <name evidence="1" type="ORF">ENT66_03025</name>
</gene>
<proteinExistence type="predicted"/>